<sequence length="353" mass="35034">MSDPDAEVSPAAVPGPGQLALDLPPADGGPAPADQLQLDLASTTTAADERGGEPLAAAAAVSTGPASTGQEESREVAARPTAEAAEQPAAAPAAPAPAESSPAPAAPARRGLRYALAPRATRGQLVVGLLCLLLGLAAAVQVQQRTGADLANLPQSELLGLLDDATDRSDRLQREISDLESAQADLRASGDQRAAARELAQQRVDTLGILAGTLPATGPGIRLTVQVPAGSSPSAATLLLGAVQELRDAGAEAIQIGDARVIASTAFTDAADGSVSVGSPGAVVQVRAPFTVLAIGGPQTLASAMEFPDGVGPTVRRVGGSISVEQLDEVDVTALQPAGAPAYARPVAPSGTG</sequence>
<dbReference type="OrthoDB" id="3211287at2"/>
<dbReference type="Proteomes" id="UP000321234">
    <property type="component" value="Unassembled WGS sequence"/>
</dbReference>
<evidence type="ECO:0000256" key="2">
    <source>
        <dbReference type="SAM" id="Coils"/>
    </source>
</evidence>
<evidence type="ECO:0000256" key="3">
    <source>
        <dbReference type="SAM" id="MobiDB-lite"/>
    </source>
</evidence>
<dbReference type="PANTHER" id="PTHR37313">
    <property type="entry name" value="UPF0749 PROTEIN RV1825"/>
    <property type="match status" value="1"/>
</dbReference>
<evidence type="ECO:0000313" key="4">
    <source>
        <dbReference type="EMBL" id="TXR56682.1"/>
    </source>
</evidence>
<gene>
    <name evidence="4" type="ORF">FMM08_07965</name>
</gene>
<dbReference type="Pfam" id="PF05949">
    <property type="entry name" value="DUF881"/>
    <property type="match status" value="1"/>
</dbReference>
<evidence type="ECO:0000313" key="5">
    <source>
        <dbReference type="Proteomes" id="UP000321234"/>
    </source>
</evidence>
<comment type="similarity">
    <text evidence="1">Belongs to the UPF0749 family.</text>
</comment>
<keyword evidence="5" id="KW-1185">Reference proteome</keyword>
<protein>
    <submittedName>
        <fullName evidence="4">DUF881 domain-containing protein</fullName>
    </submittedName>
</protein>
<feature type="compositionally biased region" description="Low complexity" evidence="3">
    <location>
        <begin position="78"/>
        <end position="106"/>
    </location>
</feature>
<dbReference type="GO" id="GO:0005886">
    <property type="term" value="C:plasma membrane"/>
    <property type="evidence" value="ECO:0007669"/>
    <property type="project" value="TreeGrafter"/>
</dbReference>
<feature type="coiled-coil region" evidence="2">
    <location>
        <begin position="162"/>
        <end position="189"/>
    </location>
</feature>
<dbReference type="Gene3D" id="3.30.70.1880">
    <property type="entry name" value="Protein of unknown function DUF881"/>
    <property type="match status" value="1"/>
</dbReference>
<keyword evidence="2" id="KW-0175">Coiled coil</keyword>
<name>A0A5C8ZFP7_9ACTN</name>
<dbReference type="EMBL" id="VKAC01000004">
    <property type="protein sequence ID" value="TXR56682.1"/>
    <property type="molecule type" value="Genomic_DNA"/>
</dbReference>
<organism evidence="4 5">
    <name type="scientific">Quadrisphaera setariae</name>
    <dbReference type="NCBI Taxonomy" id="2593304"/>
    <lineage>
        <taxon>Bacteria</taxon>
        <taxon>Bacillati</taxon>
        <taxon>Actinomycetota</taxon>
        <taxon>Actinomycetes</taxon>
        <taxon>Kineosporiales</taxon>
        <taxon>Kineosporiaceae</taxon>
        <taxon>Quadrisphaera</taxon>
    </lineage>
</organism>
<proteinExistence type="inferred from homology"/>
<dbReference type="RefSeq" id="WP_147925811.1">
    <property type="nucleotide sequence ID" value="NZ_VKAC01000004.1"/>
</dbReference>
<dbReference type="PANTHER" id="PTHR37313:SF2">
    <property type="entry name" value="UPF0749 PROTEIN YLXX"/>
    <property type="match status" value="1"/>
</dbReference>
<reference evidence="4 5" key="1">
    <citation type="submission" date="2019-07" db="EMBL/GenBank/DDBJ databases">
        <title>Quadrisphaera sp. strain DD2A genome sequencing and assembly.</title>
        <authorList>
            <person name="Kim I."/>
        </authorList>
    </citation>
    <scope>NUCLEOTIDE SEQUENCE [LARGE SCALE GENOMIC DNA]</scope>
    <source>
        <strain evidence="4 5">DD2A</strain>
    </source>
</reference>
<accession>A0A5C8ZFP7</accession>
<dbReference type="AlphaFoldDB" id="A0A5C8ZFP7"/>
<feature type="region of interest" description="Disordered" evidence="3">
    <location>
        <begin position="1"/>
        <end position="106"/>
    </location>
</feature>
<dbReference type="InterPro" id="IPR010273">
    <property type="entry name" value="DUF881"/>
</dbReference>
<comment type="caution">
    <text evidence="4">The sequence shown here is derived from an EMBL/GenBank/DDBJ whole genome shotgun (WGS) entry which is preliminary data.</text>
</comment>
<feature type="compositionally biased region" description="Low complexity" evidence="3">
    <location>
        <begin position="19"/>
        <end position="34"/>
    </location>
</feature>
<evidence type="ECO:0000256" key="1">
    <source>
        <dbReference type="ARBA" id="ARBA00009108"/>
    </source>
</evidence>